<gene>
    <name evidence="2" type="ORF">HMPREF1581_01305</name>
</gene>
<reference evidence="2 3" key="1">
    <citation type="submission" date="2013-06" db="EMBL/GenBank/DDBJ databases">
        <authorList>
            <person name="Weinstock G."/>
            <person name="Sodergren E."/>
            <person name="Lobos E.A."/>
            <person name="Fulton L."/>
            <person name="Fulton R."/>
            <person name="Courtney L."/>
            <person name="Fronick C."/>
            <person name="O'Laughlin M."/>
            <person name="Godfrey J."/>
            <person name="Wilson R.M."/>
            <person name="Miner T."/>
            <person name="Farmer C."/>
            <person name="Delehaunty K."/>
            <person name="Cordes M."/>
            <person name="Minx P."/>
            <person name="Tomlinson C."/>
            <person name="Chen J."/>
            <person name="Wollam A."/>
            <person name="Pepin K.H."/>
            <person name="Bhonagiri V."/>
            <person name="Zhang X."/>
            <person name="Warren W."/>
            <person name="Mitreva M."/>
            <person name="Mardis E.R."/>
            <person name="Wilson R.K."/>
        </authorList>
    </citation>
    <scope>NUCLEOTIDE SEQUENCE [LARGE SCALE GENOMIC DNA]</scope>
    <source>
        <strain evidence="2 3">JCP8108</strain>
    </source>
</reference>
<keyword evidence="1" id="KW-0472">Membrane</keyword>
<name>S4GNB3_GARVA</name>
<evidence type="ECO:0000313" key="2">
    <source>
        <dbReference type="EMBL" id="EPI45724.1"/>
    </source>
</evidence>
<organism evidence="2 3">
    <name type="scientific">Gardnerella vaginalis JCP8108</name>
    <dbReference type="NCBI Taxonomy" id="1261066"/>
    <lineage>
        <taxon>Bacteria</taxon>
        <taxon>Bacillati</taxon>
        <taxon>Actinomycetota</taxon>
        <taxon>Actinomycetes</taxon>
        <taxon>Bifidobacteriales</taxon>
        <taxon>Bifidobacteriaceae</taxon>
        <taxon>Gardnerella</taxon>
    </lineage>
</organism>
<feature type="transmembrane region" description="Helical" evidence="1">
    <location>
        <begin position="31"/>
        <end position="52"/>
    </location>
</feature>
<accession>S4GNB3</accession>
<proteinExistence type="predicted"/>
<dbReference type="EMBL" id="ATJJ01000116">
    <property type="protein sequence ID" value="EPI45724.1"/>
    <property type="molecule type" value="Genomic_DNA"/>
</dbReference>
<dbReference type="HOGENOM" id="CLU_3025770_0_0_11"/>
<keyword evidence="1" id="KW-1133">Transmembrane helix</keyword>
<evidence type="ECO:0000256" key="1">
    <source>
        <dbReference type="SAM" id="Phobius"/>
    </source>
</evidence>
<comment type="caution">
    <text evidence="2">The sequence shown here is derived from an EMBL/GenBank/DDBJ whole genome shotgun (WGS) entry which is preliminary data.</text>
</comment>
<sequence length="55" mass="6427">MRHIIAQSHVYTKASIISYLAYKHTTDSLDLYHSLDICNAFWLILVIFASLMRQI</sequence>
<protein>
    <submittedName>
        <fullName evidence="2">Uncharacterized protein</fullName>
    </submittedName>
</protein>
<dbReference type="Proteomes" id="UP000014521">
    <property type="component" value="Unassembled WGS sequence"/>
</dbReference>
<keyword evidence="1" id="KW-0812">Transmembrane</keyword>
<evidence type="ECO:0000313" key="3">
    <source>
        <dbReference type="Proteomes" id="UP000014521"/>
    </source>
</evidence>
<dbReference type="AlphaFoldDB" id="S4GNB3"/>